<evidence type="ECO:0000256" key="4">
    <source>
        <dbReference type="ARBA" id="ARBA00022989"/>
    </source>
</evidence>
<name>A0A7I7XE06_9MYCO</name>
<evidence type="ECO:0000313" key="7">
    <source>
        <dbReference type="EMBL" id="BBZ26748.1"/>
    </source>
</evidence>
<keyword evidence="5 6" id="KW-0472">Membrane</keyword>
<gene>
    <name evidence="7" type="ORF">MMAD_10430</name>
</gene>
<dbReference type="Pfam" id="PF01943">
    <property type="entry name" value="Polysacc_synt"/>
    <property type="match status" value="1"/>
</dbReference>
<dbReference type="EMBL" id="AP022610">
    <property type="protein sequence ID" value="BBZ26748.1"/>
    <property type="molecule type" value="Genomic_DNA"/>
</dbReference>
<reference evidence="7 8" key="1">
    <citation type="journal article" date="2019" name="Emerg. Microbes Infect.">
        <title>Comprehensive subspecies identification of 175 nontuberculous mycobacteria species based on 7547 genomic profiles.</title>
        <authorList>
            <person name="Matsumoto Y."/>
            <person name="Kinjo T."/>
            <person name="Motooka D."/>
            <person name="Nabeya D."/>
            <person name="Jung N."/>
            <person name="Uechi K."/>
            <person name="Horii T."/>
            <person name="Iida T."/>
            <person name="Fujita J."/>
            <person name="Nakamura S."/>
        </authorList>
    </citation>
    <scope>NUCLEOTIDE SEQUENCE [LARGE SCALE GENOMIC DNA]</scope>
    <source>
        <strain evidence="7 8">JCM 13574</strain>
    </source>
</reference>
<keyword evidence="2" id="KW-1003">Cell membrane</keyword>
<dbReference type="PANTHER" id="PTHR30250">
    <property type="entry name" value="PST FAMILY PREDICTED COLANIC ACID TRANSPORTER"/>
    <property type="match status" value="1"/>
</dbReference>
<accession>A0A7I7XE06</accession>
<dbReference type="AlphaFoldDB" id="A0A7I7XE06"/>
<organism evidence="7 8">
    <name type="scientific">Mycolicibacterium madagascariense</name>
    <dbReference type="NCBI Taxonomy" id="212765"/>
    <lineage>
        <taxon>Bacteria</taxon>
        <taxon>Bacillati</taxon>
        <taxon>Actinomycetota</taxon>
        <taxon>Actinomycetes</taxon>
        <taxon>Mycobacteriales</taxon>
        <taxon>Mycobacteriaceae</taxon>
        <taxon>Mycolicibacterium</taxon>
    </lineage>
</organism>
<feature type="transmembrane region" description="Helical" evidence="6">
    <location>
        <begin position="302"/>
        <end position="326"/>
    </location>
</feature>
<dbReference type="KEGG" id="mmag:MMAD_10430"/>
<keyword evidence="4 6" id="KW-1133">Transmembrane helix</keyword>
<feature type="transmembrane region" description="Helical" evidence="6">
    <location>
        <begin position="338"/>
        <end position="358"/>
    </location>
</feature>
<feature type="transmembrane region" description="Helical" evidence="6">
    <location>
        <begin position="21"/>
        <end position="45"/>
    </location>
</feature>
<evidence type="ECO:0000256" key="1">
    <source>
        <dbReference type="ARBA" id="ARBA00004651"/>
    </source>
</evidence>
<evidence type="ECO:0008006" key="9">
    <source>
        <dbReference type="Google" id="ProtNLM"/>
    </source>
</evidence>
<dbReference type="RefSeq" id="WP_163733456.1">
    <property type="nucleotide sequence ID" value="NZ_AP022610.1"/>
</dbReference>
<dbReference type="PANTHER" id="PTHR30250:SF11">
    <property type="entry name" value="O-ANTIGEN TRANSPORTER-RELATED"/>
    <property type="match status" value="1"/>
</dbReference>
<dbReference type="GO" id="GO:0005886">
    <property type="term" value="C:plasma membrane"/>
    <property type="evidence" value="ECO:0007669"/>
    <property type="project" value="UniProtKB-SubCell"/>
</dbReference>
<dbReference type="InterPro" id="IPR050833">
    <property type="entry name" value="Poly_Biosynth_Transport"/>
</dbReference>
<dbReference type="InterPro" id="IPR002797">
    <property type="entry name" value="Polysacc_synth"/>
</dbReference>
<comment type="subcellular location">
    <subcellularLocation>
        <location evidence="1">Cell membrane</location>
        <topology evidence="1">Multi-pass membrane protein</topology>
    </subcellularLocation>
</comment>
<protein>
    <recommendedName>
        <fullName evidence="9">Polysaccharide biosynthesis protein</fullName>
    </recommendedName>
</protein>
<evidence type="ECO:0000256" key="5">
    <source>
        <dbReference type="ARBA" id="ARBA00023136"/>
    </source>
</evidence>
<dbReference type="Proteomes" id="UP000466517">
    <property type="component" value="Chromosome"/>
</dbReference>
<evidence type="ECO:0000256" key="2">
    <source>
        <dbReference type="ARBA" id="ARBA00022475"/>
    </source>
</evidence>
<sequence length="425" mass="44829">MTTTPQRINASGDDRLVRSSILLMATTAAMAGLGFGFSIVVARVFSPADVGAGTSLIAATTLIAFLGPLGLDGTIVRFTMHAKDYNAPLSQSLLVAGGLGLLLSGLYVLFVPFYAPELAFVRGDLLCAIGFVIAGAAASANQLTDAMFLGARKPEYNLLLNGFVQGMTKVVLPFALIGLGAFGVFGSVAAGYVVALVASLYCLKRILNFRFVFQRRNAIPREHQRYSISSYVSNALNFAPAMVLPLIVLHTLGSASAAYFYLAFQVANTVNGISQSVGQALFAEGSSSDETRLLDLGRRAFVLQAALQVVAVVVVVVGAPLIMAAFGRDYATHGQDVLRILAIGAIPVAVGTLAAYMLKVLRLMKSLIAANVVFAVTTVGLAQSWGHRGLEWVGWAWFAGQTAMALCAVTALVVHFSRRRVTAGE</sequence>
<feature type="transmembrane region" description="Helical" evidence="6">
    <location>
        <begin position="51"/>
        <end position="71"/>
    </location>
</feature>
<evidence type="ECO:0000256" key="3">
    <source>
        <dbReference type="ARBA" id="ARBA00022692"/>
    </source>
</evidence>
<feature type="transmembrane region" description="Helical" evidence="6">
    <location>
        <begin position="92"/>
        <end position="113"/>
    </location>
</feature>
<evidence type="ECO:0000313" key="8">
    <source>
        <dbReference type="Proteomes" id="UP000466517"/>
    </source>
</evidence>
<feature type="transmembrane region" description="Helical" evidence="6">
    <location>
        <begin position="367"/>
        <end position="386"/>
    </location>
</feature>
<feature type="transmembrane region" description="Helical" evidence="6">
    <location>
        <begin position="228"/>
        <end position="252"/>
    </location>
</feature>
<keyword evidence="3 6" id="KW-0812">Transmembrane</keyword>
<keyword evidence="8" id="KW-1185">Reference proteome</keyword>
<evidence type="ECO:0000256" key="6">
    <source>
        <dbReference type="SAM" id="Phobius"/>
    </source>
</evidence>
<proteinExistence type="predicted"/>
<feature type="transmembrane region" description="Helical" evidence="6">
    <location>
        <begin position="392"/>
        <end position="414"/>
    </location>
</feature>